<dbReference type="Pfam" id="PF08238">
    <property type="entry name" value="Sel1"/>
    <property type="match status" value="1"/>
</dbReference>
<dbReference type="GO" id="GO:0042834">
    <property type="term" value="F:peptidoglycan binding"/>
    <property type="evidence" value="ECO:0007669"/>
    <property type="project" value="InterPro"/>
</dbReference>
<dbReference type="RefSeq" id="WP_005771145.1">
    <property type="nucleotide sequence ID" value="NC_009727.1"/>
</dbReference>
<proteinExistence type="predicted"/>
<evidence type="ECO:0000313" key="3">
    <source>
        <dbReference type="EMBL" id="ABS77813.1"/>
    </source>
</evidence>
<sequence>MKLVEHFSRLFWGLIGFFIVIAAGCSTTLERPMPVRSFAGTAACSQNAFLRKYDCSLSKIEVAAERGDPDAQYALGYMYFYGISTVRDTEAANLWIRRAAAQGQPLAIRASHMIHEHEYPAMGAVQGPSLNPTSHSASPRAALHYKEVDIHRANTRAPLEPLRHHLPAYRKNTSRHSNPVHDVLKKNSETPQEKDSTVAPPLSQRKGARVAAPVAVTAMNAGLSAGEKALLNSKASYTVQLMASVDLKAIKDFVKRHHLEGQTHYFHASYRGHQWYVLLYGAYKSQGEAKAAIQQLPQPLQKLRPWVKSVRVVKREIQLRKVV</sequence>
<feature type="region of interest" description="Disordered" evidence="1">
    <location>
        <begin position="169"/>
        <end position="207"/>
    </location>
</feature>
<dbReference type="PROSITE" id="PS51724">
    <property type="entry name" value="SPOR"/>
    <property type="match status" value="1"/>
</dbReference>
<dbReference type="SUPFAM" id="SSF110997">
    <property type="entry name" value="Sporulation related repeat"/>
    <property type="match status" value="1"/>
</dbReference>
<protein>
    <recommendedName>
        <fullName evidence="2">SPOR domain-containing protein</fullName>
    </recommendedName>
</protein>
<name>A9KCS5_COXBN</name>
<dbReference type="InterPro" id="IPR011990">
    <property type="entry name" value="TPR-like_helical_dom_sf"/>
</dbReference>
<dbReference type="Proteomes" id="UP000008555">
    <property type="component" value="Chromosome"/>
</dbReference>
<dbReference type="PROSITE" id="PS51257">
    <property type="entry name" value="PROKAR_LIPOPROTEIN"/>
    <property type="match status" value="1"/>
</dbReference>
<dbReference type="SMART" id="SM00671">
    <property type="entry name" value="SEL1"/>
    <property type="match status" value="1"/>
</dbReference>
<dbReference type="InterPro" id="IPR007730">
    <property type="entry name" value="SPOR-like_dom"/>
</dbReference>
<reference evidence="3 4" key="1">
    <citation type="journal article" date="2009" name="Infect. Immun.">
        <title>Comparative genomics reveal extensive transposon-mediated genomic plasticity and diversity among potential effector proteins within the genus Coxiella.</title>
        <authorList>
            <person name="Beare P.A."/>
            <person name="Unsworth N."/>
            <person name="Andoh M."/>
            <person name="Voth D.E."/>
            <person name="Omsland A."/>
            <person name="Gilk S.D."/>
            <person name="Williams K.P."/>
            <person name="Sobral B.W."/>
            <person name="Kupko J.J.III."/>
            <person name="Porcella S.F."/>
            <person name="Samuel J.E."/>
            <person name="Heinzen R.A."/>
        </authorList>
    </citation>
    <scope>NUCLEOTIDE SEQUENCE [LARGE SCALE GENOMIC DNA]</scope>
    <source>
        <strain evidence="3 4">Dugway 5J108-111</strain>
    </source>
</reference>
<dbReference type="AlphaFoldDB" id="A9KCS5"/>
<dbReference type="SUPFAM" id="SSF81901">
    <property type="entry name" value="HCP-like"/>
    <property type="match status" value="1"/>
</dbReference>
<dbReference type="Gene3D" id="1.25.40.10">
    <property type="entry name" value="Tetratricopeptide repeat domain"/>
    <property type="match status" value="1"/>
</dbReference>
<feature type="domain" description="SPOR" evidence="2">
    <location>
        <begin position="231"/>
        <end position="309"/>
    </location>
</feature>
<dbReference type="InterPro" id="IPR006597">
    <property type="entry name" value="Sel1-like"/>
</dbReference>
<evidence type="ECO:0000256" key="1">
    <source>
        <dbReference type="SAM" id="MobiDB-lite"/>
    </source>
</evidence>
<gene>
    <name evidence="3" type="ordered locus">CBUD_1527</name>
</gene>
<dbReference type="EMBL" id="CP000733">
    <property type="protein sequence ID" value="ABS77813.1"/>
    <property type="molecule type" value="Genomic_DNA"/>
</dbReference>
<evidence type="ECO:0000313" key="4">
    <source>
        <dbReference type="Proteomes" id="UP000008555"/>
    </source>
</evidence>
<feature type="compositionally biased region" description="Basic and acidic residues" evidence="1">
    <location>
        <begin position="182"/>
        <end position="196"/>
    </location>
</feature>
<dbReference type="KEGG" id="cbd:CBUD_1527"/>
<dbReference type="Gene3D" id="3.30.70.1070">
    <property type="entry name" value="Sporulation related repeat"/>
    <property type="match status" value="1"/>
</dbReference>
<dbReference type="InterPro" id="IPR036680">
    <property type="entry name" value="SPOR-like_sf"/>
</dbReference>
<accession>A9KCS5</accession>
<dbReference type="Pfam" id="PF05036">
    <property type="entry name" value="SPOR"/>
    <property type="match status" value="1"/>
</dbReference>
<evidence type="ECO:0000259" key="2">
    <source>
        <dbReference type="PROSITE" id="PS51724"/>
    </source>
</evidence>
<dbReference type="HOGENOM" id="CLU_859743_0_0_6"/>
<organism evidence="3 4">
    <name type="scientific">Coxiella burnetii (strain Dugway 5J108-111)</name>
    <dbReference type="NCBI Taxonomy" id="434922"/>
    <lineage>
        <taxon>Bacteria</taxon>
        <taxon>Pseudomonadati</taxon>
        <taxon>Pseudomonadota</taxon>
        <taxon>Gammaproteobacteria</taxon>
        <taxon>Legionellales</taxon>
        <taxon>Coxiellaceae</taxon>
        <taxon>Coxiella</taxon>
    </lineage>
</organism>